<keyword evidence="2" id="KW-1185">Reference proteome</keyword>
<gene>
    <name evidence="1" type="primary">PARPA_07598.1 scaffold 28606</name>
</gene>
<evidence type="ECO:0000313" key="2">
    <source>
        <dbReference type="Proteomes" id="UP000054107"/>
    </source>
</evidence>
<accession>A0A0B7N7S1</accession>
<sequence length="176" mass="20369">MDSLKEKGVRGVRLFITRERLKIYEEALEERQSFQLKVFDLINYVLDEIEYGCLPLDSFELDYTVYWVKMFNFMLRKSEIKIKIGEPCCAATKLDREINEFDIKDTEQKNIVGRRVDVIFVGLLEDVGPIELASAEIKPANATEDMQRLDLNKNIRTNKSILNNLNMLVNGGNEAL</sequence>
<dbReference type="AlphaFoldDB" id="A0A0B7N7S1"/>
<name>A0A0B7N7S1_9FUNG</name>
<dbReference type="EMBL" id="LN729858">
    <property type="protein sequence ID" value="CEP13514.1"/>
    <property type="molecule type" value="Genomic_DNA"/>
</dbReference>
<organism evidence="1 2">
    <name type="scientific">Parasitella parasitica</name>
    <dbReference type="NCBI Taxonomy" id="35722"/>
    <lineage>
        <taxon>Eukaryota</taxon>
        <taxon>Fungi</taxon>
        <taxon>Fungi incertae sedis</taxon>
        <taxon>Mucoromycota</taxon>
        <taxon>Mucoromycotina</taxon>
        <taxon>Mucoromycetes</taxon>
        <taxon>Mucorales</taxon>
        <taxon>Mucorineae</taxon>
        <taxon>Mucoraceae</taxon>
        <taxon>Parasitella</taxon>
    </lineage>
</organism>
<evidence type="ECO:0000313" key="1">
    <source>
        <dbReference type="EMBL" id="CEP13514.1"/>
    </source>
</evidence>
<reference evidence="1 2" key="1">
    <citation type="submission" date="2014-09" db="EMBL/GenBank/DDBJ databases">
        <authorList>
            <person name="Ellenberger Sabrina"/>
        </authorList>
    </citation>
    <scope>NUCLEOTIDE SEQUENCE [LARGE SCALE GENOMIC DNA]</scope>
    <source>
        <strain evidence="1 2">CBS 412.66</strain>
    </source>
</reference>
<protein>
    <submittedName>
        <fullName evidence="1">Uncharacterized protein</fullName>
    </submittedName>
</protein>
<proteinExistence type="predicted"/>
<dbReference type="OrthoDB" id="2290452at2759"/>
<dbReference type="Proteomes" id="UP000054107">
    <property type="component" value="Unassembled WGS sequence"/>
</dbReference>